<dbReference type="OrthoDB" id="1263265at2"/>
<evidence type="ECO:0000313" key="1">
    <source>
        <dbReference type="EMBL" id="MRH21469.1"/>
    </source>
</evidence>
<protein>
    <submittedName>
        <fullName evidence="1">DUF465 domain-containing protein</fullName>
    </submittedName>
</protein>
<proteinExistence type="predicted"/>
<dbReference type="Gene3D" id="6.10.280.50">
    <property type="match status" value="1"/>
</dbReference>
<dbReference type="Pfam" id="PF04325">
    <property type="entry name" value="DUF465"/>
    <property type="match status" value="1"/>
</dbReference>
<dbReference type="InterPro" id="IPR007420">
    <property type="entry name" value="DUF465"/>
</dbReference>
<name>A0A844BFU8_9RHOB</name>
<comment type="caution">
    <text evidence="1">The sequence shown here is derived from an EMBL/GenBank/DDBJ whole genome shotgun (WGS) entry which is preliminary data.</text>
</comment>
<gene>
    <name evidence="1" type="ORF">GH815_10735</name>
</gene>
<dbReference type="InterPro" id="IPR038444">
    <property type="entry name" value="DUF465_sf"/>
</dbReference>
<accession>A0A844BFU8</accession>
<dbReference type="AlphaFoldDB" id="A0A844BFU8"/>
<evidence type="ECO:0000313" key="2">
    <source>
        <dbReference type="Proteomes" id="UP000466730"/>
    </source>
</evidence>
<keyword evidence="2" id="KW-1185">Reference proteome</keyword>
<reference evidence="1 2" key="1">
    <citation type="submission" date="2019-11" db="EMBL/GenBank/DDBJ databases">
        <title>Draft Whole-Genome sequence of the marine photosynthetic bacterium Rhodovulum strictum DSM 11289.</title>
        <authorList>
            <person name="Kyndt J.A."/>
            <person name="Meyer T.E."/>
        </authorList>
    </citation>
    <scope>NUCLEOTIDE SEQUENCE [LARGE SCALE GENOMIC DNA]</scope>
    <source>
        <strain evidence="1 2">DSM 11289</strain>
    </source>
</reference>
<sequence length="81" mass="9586">MSHTPHELAEDFPDKVDLIHDLKIKDAHFARLFDEYHEVNGAVHRAETDIEPTDDFHLNEMRRKRMHLKDEIARILRSTVA</sequence>
<organism evidence="1 2">
    <name type="scientific">Rhodovulum strictum</name>
    <dbReference type="NCBI Taxonomy" id="58314"/>
    <lineage>
        <taxon>Bacteria</taxon>
        <taxon>Pseudomonadati</taxon>
        <taxon>Pseudomonadota</taxon>
        <taxon>Alphaproteobacteria</taxon>
        <taxon>Rhodobacterales</taxon>
        <taxon>Paracoccaceae</taxon>
        <taxon>Rhodovulum</taxon>
    </lineage>
</organism>
<dbReference type="RefSeq" id="WP_153748769.1">
    <property type="nucleotide sequence ID" value="NZ_BAAADI010000011.1"/>
</dbReference>
<dbReference type="Proteomes" id="UP000466730">
    <property type="component" value="Unassembled WGS sequence"/>
</dbReference>
<dbReference type="EMBL" id="WJPO01000015">
    <property type="protein sequence ID" value="MRH21469.1"/>
    <property type="molecule type" value="Genomic_DNA"/>
</dbReference>